<gene>
    <name evidence="1" type="ORF">Pla52n_47080</name>
</gene>
<dbReference type="AlphaFoldDB" id="A0A5C6AT64"/>
<dbReference type="EMBL" id="SJPN01000005">
    <property type="protein sequence ID" value="TWU01334.1"/>
    <property type="molecule type" value="Genomic_DNA"/>
</dbReference>
<sequence length="54" mass="5945">MPVVASFDTQGPTTLPGLQTAWSHRITAERDAYIAIHDMSATPLQRGNPVFFMV</sequence>
<dbReference type="Proteomes" id="UP000320176">
    <property type="component" value="Unassembled WGS sequence"/>
</dbReference>
<evidence type="ECO:0000313" key="2">
    <source>
        <dbReference type="Proteomes" id="UP000320176"/>
    </source>
</evidence>
<name>A0A5C6AT64_9BACT</name>
<reference evidence="1 2" key="1">
    <citation type="submission" date="2019-02" db="EMBL/GenBank/DDBJ databases">
        <title>Deep-cultivation of Planctomycetes and their phenomic and genomic characterization uncovers novel biology.</title>
        <authorList>
            <person name="Wiegand S."/>
            <person name="Jogler M."/>
            <person name="Boedeker C."/>
            <person name="Pinto D."/>
            <person name="Vollmers J."/>
            <person name="Rivas-Marin E."/>
            <person name="Kohn T."/>
            <person name="Peeters S.H."/>
            <person name="Heuer A."/>
            <person name="Rast P."/>
            <person name="Oberbeckmann S."/>
            <person name="Bunk B."/>
            <person name="Jeske O."/>
            <person name="Meyerdierks A."/>
            <person name="Storesund J.E."/>
            <person name="Kallscheuer N."/>
            <person name="Luecker S."/>
            <person name="Lage O.M."/>
            <person name="Pohl T."/>
            <person name="Merkel B.J."/>
            <person name="Hornburger P."/>
            <person name="Mueller R.-W."/>
            <person name="Bruemmer F."/>
            <person name="Labrenz M."/>
            <person name="Spormann A.M."/>
            <person name="Op Den Camp H."/>
            <person name="Overmann J."/>
            <person name="Amann R."/>
            <person name="Jetten M.S.M."/>
            <person name="Mascher T."/>
            <person name="Medema M.H."/>
            <person name="Devos D.P."/>
            <person name="Kaster A.-K."/>
            <person name="Ovreas L."/>
            <person name="Rohde M."/>
            <person name="Galperin M.Y."/>
            <person name="Jogler C."/>
        </authorList>
    </citation>
    <scope>NUCLEOTIDE SEQUENCE [LARGE SCALE GENOMIC DNA]</scope>
    <source>
        <strain evidence="1 2">Pla52n</strain>
    </source>
</reference>
<comment type="caution">
    <text evidence="1">The sequence shown here is derived from an EMBL/GenBank/DDBJ whole genome shotgun (WGS) entry which is preliminary data.</text>
</comment>
<proteinExistence type="predicted"/>
<accession>A0A5C6AT64</accession>
<evidence type="ECO:0000313" key="1">
    <source>
        <dbReference type="EMBL" id="TWU01334.1"/>
    </source>
</evidence>
<organism evidence="1 2">
    <name type="scientific">Stieleria varia</name>
    <dbReference type="NCBI Taxonomy" id="2528005"/>
    <lineage>
        <taxon>Bacteria</taxon>
        <taxon>Pseudomonadati</taxon>
        <taxon>Planctomycetota</taxon>
        <taxon>Planctomycetia</taxon>
        <taxon>Pirellulales</taxon>
        <taxon>Pirellulaceae</taxon>
        <taxon>Stieleria</taxon>
    </lineage>
</organism>
<protein>
    <submittedName>
        <fullName evidence="1">Uncharacterized protein</fullName>
    </submittedName>
</protein>
<keyword evidence="2" id="KW-1185">Reference proteome</keyword>